<evidence type="ECO:0000256" key="3">
    <source>
        <dbReference type="ARBA" id="ARBA00022490"/>
    </source>
</evidence>
<dbReference type="FunFam" id="2.40.30.10:FF:000070">
    <property type="entry name" value="Translation elongation factor EF-1 subunit"/>
    <property type="match status" value="1"/>
</dbReference>
<gene>
    <name evidence="12" type="ORF">H4219_001119</name>
</gene>
<evidence type="ECO:0000313" key="12">
    <source>
        <dbReference type="EMBL" id="KAJ1920720.1"/>
    </source>
</evidence>
<evidence type="ECO:0000256" key="7">
    <source>
        <dbReference type="ARBA" id="ARBA00023134"/>
    </source>
</evidence>
<proteinExistence type="inferred from homology"/>
<evidence type="ECO:0000256" key="4">
    <source>
        <dbReference type="ARBA" id="ARBA00022741"/>
    </source>
</evidence>
<dbReference type="PROSITE" id="PS51722">
    <property type="entry name" value="G_TR_2"/>
    <property type="match status" value="1"/>
</dbReference>
<keyword evidence="5" id="KW-0378">Hydrolase</keyword>
<dbReference type="EMBL" id="JANBPU010000010">
    <property type="protein sequence ID" value="KAJ1920720.1"/>
    <property type="molecule type" value="Genomic_DNA"/>
</dbReference>
<dbReference type="InterPro" id="IPR050100">
    <property type="entry name" value="TRAFAC_GTPase_members"/>
</dbReference>
<dbReference type="SUPFAM" id="SSF52540">
    <property type="entry name" value="P-loop containing nucleoside triphosphate hydrolases"/>
    <property type="match status" value="1"/>
</dbReference>
<name>A0A9W8DS77_9FUNG</name>
<comment type="catalytic activity">
    <reaction evidence="8">
        <text>GTP + H2O = GDP + phosphate + H(+)</text>
        <dbReference type="Rhea" id="RHEA:19669"/>
        <dbReference type="ChEBI" id="CHEBI:15377"/>
        <dbReference type="ChEBI" id="CHEBI:15378"/>
        <dbReference type="ChEBI" id="CHEBI:37565"/>
        <dbReference type="ChEBI" id="CHEBI:43474"/>
        <dbReference type="ChEBI" id="CHEBI:58189"/>
    </reaction>
    <physiologicalReaction direction="left-to-right" evidence="8">
        <dbReference type="Rhea" id="RHEA:19670"/>
    </physiologicalReaction>
</comment>
<comment type="subcellular location">
    <subcellularLocation>
        <location evidence="1">Cytoplasm</location>
    </subcellularLocation>
</comment>
<dbReference type="GO" id="GO:0002184">
    <property type="term" value="P:cytoplasmic translational termination"/>
    <property type="evidence" value="ECO:0007669"/>
    <property type="project" value="UniProtKB-ARBA"/>
</dbReference>
<dbReference type="Gene3D" id="3.40.50.300">
    <property type="entry name" value="P-loop containing nucleotide triphosphate hydrolases"/>
    <property type="match status" value="1"/>
</dbReference>
<dbReference type="CDD" id="cd04093">
    <property type="entry name" value="HBS1_C_III"/>
    <property type="match status" value="1"/>
</dbReference>
<dbReference type="FunFam" id="3.40.50.300:FF:000204">
    <property type="entry name" value="Translation elongation factor Tu"/>
    <property type="match status" value="1"/>
</dbReference>
<evidence type="ECO:0000259" key="11">
    <source>
        <dbReference type="PROSITE" id="PS51722"/>
    </source>
</evidence>
<dbReference type="Pfam" id="PF03144">
    <property type="entry name" value="GTP_EFTU_D2"/>
    <property type="match status" value="1"/>
</dbReference>
<comment type="similarity">
    <text evidence="2">Belongs to the TRAFAC class translation factor GTPase superfamily. Classic translation factor GTPase family. EF-Tu/EF-1A subfamily.</text>
</comment>
<dbReference type="Gene3D" id="2.40.30.10">
    <property type="entry name" value="Translation factors"/>
    <property type="match status" value="2"/>
</dbReference>
<organism evidence="12 13">
    <name type="scientific">Mycoemilia scoparia</name>
    <dbReference type="NCBI Taxonomy" id="417184"/>
    <lineage>
        <taxon>Eukaryota</taxon>
        <taxon>Fungi</taxon>
        <taxon>Fungi incertae sedis</taxon>
        <taxon>Zoopagomycota</taxon>
        <taxon>Kickxellomycotina</taxon>
        <taxon>Kickxellomycetes</taxon>
        <taxon>Kickxellales</taxon>
        <taxon>Kickxellaceae</taxon>
        <taxon>Mycoemilia</taxon>
    </lineage>
</organism>
<protein>
    <recommendedName>
        <fullName evidence="10">Elongation factor 1 alpha-like protein</fullName>
    </recommendedName>
</protein>
<dbReference type="GO" id="GO:0003924">
    <property type="term" value="F:GTPase activity"/>
    <property type="evidence" value="ECO:0007669"/>
    <property type="project" value="InterPro"/>
</dbReference>
<dbReference type="GO" id="GO:1990533">
    <property type="term" value="C:Dom34-Hbs1 complex"/>
    <property type="evidence" value="ECO:0007669"/>
    <property type="project" value="UniProtKB-ARBA"/>
</dbReference>
<evidence type="ECO:0000256" key="5">
    <source>
        <dbReference type="ARBA" id="ARBA00022801"/>
    </source>
</evidence>
<dbReference type="FunFam" id="2.40.30.10:FF:000020">
    <property type="entry name" value="Translation elongation factor EF-1"/>
    <property type="match status" value="1"/>
</dbReference>
<evidence type="ECO:0000256" key="2">
    <source>
        <dbReference type="ARBA" id="ARBA00007249"/>
    </source>
</evidence>
<comment type="caution">
    <text evidence="12">The sequence shown here is derived from an EMBL/GenBank/DDBJ whole genome shotgun (WGS) entry which is preliminary data.</text>
</comment>
<keyword evidence="7" id="KW-0342">GTP-binding</keyword>
<dbReference type="Proteomes" id="UP001150538">
    <property type="component" value="Unassembled WGS sequence"/>
</dbReference>
<comment type="subunit">
    <text evidence="9">Component of the Dom34-Hbs1 complex, also named Pelota-HBS1L complex, composed of dom34 and hbs1.</text>
</comment>
<dbReference type="CDD" id="cd01883">
    <property type="entry name" value="EF1_alpha"/>
    <property type="match status" value="1"/>
</dbReference>
<dbReference type="InterPro" id="IPR054696">
    <property type="entry name" value="GTP-eEF1A_C"/>
</dbReference>
<dbReference type="GO" id="GO:0005829">
    <property type="term" value="C:cytosol"/>
    <property type="evidence" value="ECO:0007669"/>
    <property type="project" value="GOC"/>
</dbReference>
<dbReference type="Pfam" id="PF22594">
    <property type="entry name" value="GTP-eEF1A_C"/>
    <property type="match status" value="1"/>
</dbReference>
<dbReference type="InterPro" id="IPR027417">
    <property type="entry name" value="P-loop_NTPase"/>
</dbReference>
<dbReference type="OrthoDB" id="342024at2759"/>
<keyword evidence="4" id="KW-0547">Nucleotide-binding</keyword>
<keyword evidence="13" id="KW-1185">Reference proteome</keyword>
<dbReference type="PANTHER" id="PTHR23115">
    <property type="entry name" value="TRANSLATION FACTOR"/>
    <property type="match status" value="1"/>
</dbReference>
<dbReference type="Pfam" id="PF00009">
    <property type="entry name" value="GTP_EFTU"/>
    <property type="match status" value="1"/>
</dbReference>
<keyword evidence="6" id="KW-0648">Protein biosynthesis</keyword>
<dbReference type="InterPro" id="IPR004161">
    <property type="entry name" value="EFTu-like_2"/>
</dbReference>
<dbReference type="SUPFAM" id="SSF50465">
    <property type="entry name" value="EF-Tu/eEF-1alpha/eIF2-gamma C-terminal domain"/>
    <property type="match status" value="1"/>
</dbReference>
<evidence type="ECO:0000256" key="6">
    <source>
        <dbReference type="ARBA" id="ARBA00022917"/>
    </source>
</evidence>
<evidence type="ECO:0000256" key="8">
    <source>
        <dbReference type="ARBA" id="ARBA00049117"/>
    </source>
</evidence>
<evidence type="ECO:0000256" key="1">
    <source>
        <dbReference type="ARBA" id="ARBA00004496"/>
    </source>
</evidence>
<accession>A0A9W8DS77</accession>
<reference evidence="12" key="1">
    <citation type="submission" date="2022-07" db="EMBL/GenBank/DDBJ databases">
        <title>Phylogenomic reconstructions and comparative analyses of Kickxellomycotina fungi.</title>
        <authorList>
            <person name="Reynolds N.K."/>
            <person name="Stajich J.E."/>
            <person name="Barry K."/>
            <person name="Grigoriev I.V."/>
            <person name="Crous P."/>
            <person name="Smith M.E."/>
        </authorList>
    </citation>
    <scope>NUCLEOTIDE SEQUENCE</scope>
    <source>
        <strain evidence="12">NBRC 100468</strain>
    </source>
</reference>
<dbReference type="SUPFAM" id="SSF50447">
    <property type="entry name" value="Translation proteins"/>
    <property type="match status" value="1"/>
</dbReference>
<evidence type="ECO:0000256" key="9">
    <source>
        <dbReference type="ARBA" id="ARBA00063537"/>
    </source>
</evidence>
<dbReference type="InterPro" id="IPR009001">
    <property type="entry name" value="Transl_elong_EF1A/Init_IF2_C"/>
</dbReference>
<dbReference type="AlphaFoldDB" id="A0A9W8DS77"/>
<dbReference type="GO" id="GO:0005525">
    <property type="term" value="F:GTP binding"/>
    <property type="evidence" value="ECO:0007669"/>
    <property type="project" value="UniProtKB-KW"/>
</dbReference>
<dbReference type="InterPro" id="IPR009000">
    <property type="entry name" value="Transl_B-barrel_sf"/>
</dbReference>
<sequence>MYLATTTAPLNNVINTDSQDPVSTQASSVAGDIDYVPEPAQKGKPKRRDISITDRTNLIVIGHVDAGKSTMMGHFLYKLADVDHRTMAKYKRDSEKIGKGSFSYAWVLDETDEERERGVTIDVATRSFETTNKKFTLLDAPGHRDFVPNMISGAAQADAAVLVIDAGTGGFESGFDGQGQTREHAILIRSLGVRQLIVAINKMDMVGWSEERYNEIVSRLTEFLSSVGFASDSVKYVPVSGLEGINLTKSTKDDEPIAPQTWYRRGPVLEELLDSLASPERNIDKPFRLPVIEFFRGGTYTSGRSGKIVTVHGRIVQGKVAIGDRLVLIPGNEKAIVKAIEAVSEDVDYAVDGENVYLTIDGIDIQQMSIGSVLCKPNFPVQYSDRFIAQIVVFEAPVPITNGFPVILHIQSDNKPAYVSKLISVIDQSTGEVKKSKPRHIGQGVTANVEIKVESSVCIDLFRESKDLGRIALRSGGITLAAGIITGVI</sequence>
<feature type="domain" description="Tr-type G" evidence="11">
    <location>
        <begin position="53"/>
        <end position="280"/>
    </location>
</feature>
<keyword evidence="3" id="KW-0963">Cytoplasm</keyword>
<evidence type="ECO:0000256" key="10">
    <source>
        <dbReference type="ARBA" id="ARBA00074866"/>
    </source>
</evidence>
<dbReference type="PRINTS" id="PR00315">
    <property type="entry name" value="ELONGATNFCT"/>
</dbReference>
<dbReference type="InterPro" id="IPR000795">
    <property type="entry name" value="T_Tr_GTP-bd_dom"/>
</dbReference>
<evidence type="ECO:0000313" key="13">
    <source>
        <dbReference type="Proteomes" id="UP001150538"/>
    </source>
</evidence>